<reference evidence="1" key="1">
    <citation type="journal article" date="2014" name="Int. J. Syst. Evol. Microbiol.">
        <title>Complete genome sequence of Corynebacterium casei LMG S-19264T (=DSM 44701T), isolated from a smear-ripened cheese.</title>
        <authorList>
            <consortium name="US DOE Joint Genome Institute (JGI-PGF)"/>
            <person name="Walter F."/>
            <person name="Albersmeier A."/>
            <person name="Kalinowski J."/>
            <person name="Ruckert C."/>
        </authorList>
    </citation>
    <scope>NUCLEOTIDE SEQUENCE</scope>
    <source>
        <strain evidence="1">KCTC 12719</strain>
    </source>
</reference>
<keyword evidence="2" id="KW-1185">Reference proteome</keyword>
<dbReference type="RefSeq" id="WP_189604052.1">
    <property type="nucleotide sequence ID" value="NZ_BMXB01000003.1"/>
</dbReference>
<dbReference type="Gene3D" id="3.20.20.140">
    <property type="entry name" value="Metal-dependent hydrolases"/>
    <property type="match status" value="1"/>
</dbReference>
<reference evidence="1" key="2">
    <citation type="submission" date="2020-09" db="EMBL/GenBank/DDBJ databases">
        <authorList>
            <person name="Sun Q."/>
            <person name="Kim S."/>
        </authorList>
    </citation>
    <scope>NUCLEOTIDE SEQUENCE</scope>
    <source>
        <strain evidence="1">KCTC 12719</strain>
    </source>
</reference>
<dbReference type="InterPro" id="IPR032466">
    <property type="entry name" value="Metal_Hydrolase"/>
</dbReference>
<organism evidence="1 2">
    <name type="scientific">Salinimicrobium marinum</name>
    <dbReference type="NCBI Taxonomy" id="680283"/>
    <lineage>
        <taxon>Bacteria</taxon>
        <taxon>Pseudomonadati</taxon>
        <taxon>Bacteroidota</taxon>
        <taxon>Flavobacteriia</taxon>
        <taxon>Flavobacteriales</taxon>
        <taxon>Flavobacteriaceae</taxon>
        <taxon>Salinimicrobium</taxon>
    </lineage>
</organism>
<comment type="caution">
    <text evidence="1">The sequence shown here is derived from an EMBL/GenBank/DDBJ whole genome shotgun (WGS) entry which is preliminary data.</text>
</comment>
<dbReference type="AlphaFoldDB" id="A0A918SCG6"/>
<dbReference type="EMBL" id="BMXB01000003">
    <property type="protein sequence ID" value="GHA34061.1"/>
    <property type="molecule type" value="Genomic_DNA"/>
</dbReference>
<name>A0A918SCG6_9FLAO</name>
<dbReference type="SUPFAM" id="SSF51556">
    <property type="entry name" value="Metallo-dependent hydrolases"/>
    <property type="match status" value="1"/>
</dbReference>
<evidence type="ECO:0000313" key="1">
    <source>
        <dbReference type="EMBL" id="GHA34061.1"/>
    </source>
</evidence>
<gene>
    <name evidence="1" type="ORF">GCM10007103_14540</name>
</gene>
<evidence type="ECO:0008006" key="3">
    <source>
        <dbReference type="Google" id="ProtNLM"/>
    </source>
</evidence>
<sequence length="75" mass="8319">MIQNGSLDMLGEVGAQYLGYSSSDPAYYPFYRIAEEEGIPVGIHTGASFPGPPFRCCPKFRLRYGDPLLLEDMLV</sequence>
<dbReference type="Proteomes" id="UP000610456">
    <property type="component" value="Unassembled WGS sequence"/>
</dbReference>
<protein>
    <recommendedName>
        <fullName evidence="3">Amidohydrolase-related domain-containing protein</fullName>
    </recommendedName>
</protein>
<evidence type="ECO:0000313" key="2">
    <source>
        <dbReference type="Proteomes" id="UP000610456"/>
    </source>
</evidence>
<accession>A0A918SCG6</accession>
<proteinExistence type="predicted"/>